<comment type="caution">
    <text evidence="9">The sequence shown here is derived from an EMBL/GenBank/DDBJ whole genome shotgun (WGS) entry which is preliminary data.</text>
</comment>
<keyword evidence="4" id="KW-0472">Membrane</keyword>
<dbReference type="GO" id="GO:0005524">
    <property type="term" value="F:ATP binding"/>
    <property type="evidence" value="ECO:0007669"/>
    <property type="project" value="UniProtKB-KW"/>
</dbReference>
<dbReference type="PANTHER" id="PTHR43166">
    <property type="entry name" value="AMINO ACID IMPORT ATP-BINDING PROTEIN"/>
    <property type="match status" value="1"/>
</dbReference>
<dbReference type="GO" id="GO:0015424">
    <property type="term" value="F:ABC-type amino acid transporter activity"/>
    <property type="evidence" value="ECO:0007669"/>
    <property type="project" value="InterPro"/>
</dbReference>
<dbReference type="FunFam" id="3.40.50.300:FF:000020">
    <property type="entry name" value="Amino acid ABC transporter ATP-binding component"/>
    <property type="match status" value="1"/>
</dbReference>
<dbReference type="InterPro" id="IPR017871">
    <property type="entry name" value="ABC_transporter-like_CS"/>
</dbReference>
<dbReference type="PROSITE" id="PS50893">
    <property type="entry name" value="ABC_TRANSPORTER_2"/>
    <property type="match status" value="1"/>
</dbReference>
<dbReference type="InterPro" id="IPR003593">
    <property type="entry name" value="AAA+_ATPase"/>
</dbReference>
<protein>
    <submittedName>
        <fullName evidence="9">ABC transporter ATP-binding protein</fullName>
    </submittedName>
</protein>
<keyword evidence="5" id="KW-0547">Nucleotide-binding</keyword>
<reference evidence="9 10" key="1">
    <citation type="submission" date="2019-03" db="EMBL/GenBank/DDBJ databases">
        <title>Paraburkholderia sp. 4M-K11, isolated from subtropical forest soil.</title>
        <authorList>
            <person name="Gao Z.-H."/>
            <person name="Qiu L.-H."/>
        </authorList>
    </citation>
    <scope>NUCLEOTIDE SEQUENCE [LARGE SCALE GENOMIC DNA]</scope>
    <source>
        <strain evidence="9 10">4M-K11</strain>
    </source>
</reference>
<name>A0A4R5MEZ6_9BURK</name>
<dbReference type="InterPro" id="IPR050086">
    <property type="entry name" value="MetN_ABC_transporter-like"/>
</dbReference>
<keyword evidence="6 9" id="KW-0067">ATP-binding</keyword>
<organism evidence="9 10">
    <name type="scientific">Paraburkholderia silviterrae</name>
    <dbReference type="NCBI Taxonomy" id="2528715"/>
    <lineage>
        <taxon>Bacteria</taxon>
        <taxon>Pseudomonadati</taxon>
        <taxon>Pseudomonadota</taxon>
        <taxon>Betaproteobacteria</taxon>
        <taxon>Burkholderiales</taxon>
        <taxon>Burkholderiaceae</taxon>
        <taxon>Paraburkholderia</taxon>
    </lineage>
</organism>
<feature type="region of interest" description="Disordered" evidence="7">
    <location>
        <begin position="1"/>
        <end position="22"/>
    </location>
</feature>
<evidence type="ECO:0000256" key="4">
    <source>
        <dbReference type="ARBA" id="ARBA00022519"/>
    </source>
</evidence>
<dbReference type="PIRSF" id="PIRSF039085">
    <property type="entry name" value="ABC_ATPase_HisP"/>
    <property type="match status" value="1"/>
</dbReference>
<keyword evidence="4" id="KW-0997">Cell inner membrane</keyword>
<evidence type="ECO:0000256" key="5">
    <source>
        <dbReference type="ARBA" id="ARBA00022741"/>
    </source>
</evidence>
<dbReference type="InterPro" id="IPR030679">
    <property type="entry name" value="ABC_ATPase_HisP-typ"/>
</dbReference>
<dbReference type="PANTHER" id="PTHR43166:SF15">
    <property type="entry name" value="HISTIDINE TRANSPORT ATP-BINDING PROTEIN HISP"/>
    <property type="match status" value="1"/>
</dbReference>
<dbReference type="OrthoDB" id="9811169at2"/>
<dbReference type="Pfam" id="PF00005">
    <property type="entry name" value="ABC_tran"/>
    <property type="match status" value="1"/>
</dbReference>
<dbReference type="CDD" id="cd03262">
    <property type="entry name" value="ABC_HisP_GlnQ"/>
    <property type="match status" value="1"/>
</dbReference>
<evidence type="ECO:0000313" key="10">
    <source>
        <dbReference type="Proteomes" id="UP000295722"/>
    </source>
</evidence>
<dbReference type="InterPro" id="IPR003439">
    <property type="entry name" value="ABC_transporter-like_ATP-bd"/>
</dbReference>
<dbReference type="RefSeq" id="WP_133193763.1">
    <property type="nucleotide sequence ID" value="NZ_JBHUCW010000006.1"/>
</dbReference>
<dbReference type="AlphaFoldDB" id="A0A4R5MEZ6"/>
<dbReference type="SMART" id="SM00382">
    <property type="entry name" value="AAA"/>
    <property type="match status" value="1"/>
</dbReference>
<sequence>MQTTPRATQTPAQSSQSSNSKLIARDIHKRYGDNEVLKGVSLDAKKGDVISIIGASGSGKSTFLRCINFLEKPNAGEIVVDGEAVRTKAGRNGDLDVADHKQLQRIRTKLAMVFQHFNLWSHMNVIENVIEAPMHVLGVPRKEAEERARAYLEKVGLAPRVEKQYPSHLSGGQQQRVAIARALAMNPDVMLFDEPTSALDPELVGEVLKVMQKLAEEGRTMIVVTHEMGFARNVSNHVMFLHQGRTEEQGAPADVLGNPNSERLRQFLSGSLK</sequence>
<accession>A0A4R5MEZ6</accession>
<evidence type="ECO:0000256" key="1">
    <source>
        <dbReference type="ARBA" id="ARBA00005417"/>
    </source>
</evidence>
<dbReference type="GO" id="GO:0016887">
    <property type="term" value="F:ATP hydrolysis activity"/>
    <property type="evidence" value="ECO:0007669"/>
    <property type="project" value="InterPro"/>
</dbReference>
<feature type="compositionally biased region" description="Low complexity" evidence="7">
    <location>
        <begin position="1"/>
        <end position="20"/>
    </location>
</feature>
<evidence type="ECO:0000256" key="6">
    <source>
        <dbReference type="ARBA" id="ARBA00022840"/>
    </source>
</evidence>
<dbReference type="PROSITE" id="PS00211">
    <property type="entry name" value="ABC_TRANSPORTER_1"/>
    <property type="match status" value="1"/>
</dbReference>
<comment type="similarity">
    <text evidence="1">Belongs to the ABC transporter superfamily.</text>
</comment>
<dbReference type="Proteomes" id="UP000295722">
    <property type="component" value="Unassembled WGS sequence"/>
</dbReference>
<dbReference type="Gene3D" id="3.40.50.300">
    <property type="entry name" value="P-loop containing nucleotide triphosphate hydrolases"/>
    <property type="match status" value="1"/>
</dbReference>
<gene>
    <name evidence="9" type="ORF">EYW47_04935</name>
</gene>
<dbReference type="SUPFAM" id="SSF52540">
    <property type="entry name" value="P-loop containing nucleoside triphosphate hydrolases"/>
    <property type="match status" value="1"/>
</dbReference>
<evidence type="ECO:0000259" key="8">
    <source>
        <dbReference type="PROSITE" id="PS50893"/>
    </source>
</evidence>
<keyword evidence="10" id="KW-1185">Reference proteome</keyword>
<keyword evidence="3" id="KW-1003">Cell membrane</keyword>
<dbReference type="EMBL" id="SMRP01000002">
    <property type="protein sequence ID" value="TDG25197.1"/>
    <property type="molecule type" value="Genomic_DNA"/>
</dbReference>
<evidence type="ECO:0000256" key="2">
    <source>
        <dbReference type="ARBA" id="ARBA00022448"/>
    </source>
</evidence>
<evidence type="ECO:0000313" key="9">
    <source>
        <dbReference type="EMBL" id="TDG25197.1"/>
    </source>
</evidence>
<feature type="domain" description="ABC transporter" evidence="8">
    <location>
        <begin position="22"/>
        <end position="268"/>
    </location>
</feature>
<keyword evidence="2" id="KW-0813">Transport</keyword>
<dbReference type="InterPro" id="IPR027417">
    <property type="entry name" value="P-loop_NTPase"/>
</dbReference>
<proteinExistence type="inferred from homology"/>
<evidence type="ECO:0000256" key="3">
    <source>
        <dbReference type="ARBA" id="ARBA00022475"/>
    </source>
</evidence>
<evidence type="ECO:0000256" key="7">
    <source>
        <dbReference type="SAM" id="MobiDB-lite"/>
    </source>
</evidence>